<sequence>MNAASLRAVRAQSYCVQCRGTGRTTCSACQGAGIMQNEPVRMNQIKHAAGKVKVLLGINDTKMHDSDWQLTNRCKRCRGTGALPCVHCSGTGLLGPQPRK</sequence>
<proteinExistence type="predicted"/>
<accession>A0A2P6VJQ5</accession>
<gene>
    <name evidence="1" type="ORF">C2E20_2667</name>
</gene>
<evidence type="ECO:0000313" key="1">
    <source>
        <dbReference type="EMBL" id="PSC74297.1"/>
    </source>
</evidence>
<organism evidence="1 2">
    <name type="scientific">Micractinium conductrix</name>
    <dbReference type="NCBI Taxonomy" id="554055"/>
    <lineage>
        <taxon>Eukaryota</taxon>
        <taxon>Viridiplantae</taxon>
        <taxon>Chlorophyta</taxon>
        <taxon>core chlorophytes</taxon>
        <taxon>Trebouxiophyceae</taxon>
        <taxon>Chlorellales</taxon>
        <taxon>Chlorellaceae</taxon>
        <taxon>Chlorella clade</taxon>
        <taxon>Micractinium</taxon>
    </lineage>
</organism>
<keyword evidence="1" id="KW-0808">Transferase</keyword>
<dbReference type="SUPFAM" id="SSF57938">
    <property type="entry name" value="DnaJ/Hsp40 cysteine-rich domain"/>
    <property type="match status" value="1"/>
</dbReference>
<keyword evidence="2" id="KW-1185">Reference proteome</keyword>
<dbReference type="Proteomes" id="UP000239649">
    <property type="component" value="Unassembled WGS sequence"/>
</dbReference>
<dbReference type="InterPro" id="IPR036410">
    <property type="entry name" value="HSP_DnaJ_Cys-rich_dom_sf"/>
</dbReference>
<protein>
    <submittedName>
        <fullName evidence="1">Serine threonine kinase</fullName>
    </submittedName>
</protein>
<dbReference type="OrthoDB" id="542676at2759"/>
<dbReference type="AlphaFoldDB" id="A0A2P6VJQ5"/>
<name>A0A2P6VJQ5_9CHLO</name>
<dbReference type="EMBL" id="LHPF02000005">
    <property type="protein sequence ID" value="PSC74297.1"/>
    <property type="molecule type" value="Genomic_DNA"/>
</dbReference>
<reference evidence="1 2" key="1">
    <citation type="journal article" date="2018" name="Plant J.">
        <title>Genome sequences of Chlorella sorokiniana UTEX 1602 and Micractinium conductrix SAG 241.80: implications to maltose excretion by a green alga.</title>
        <authorList>
            <person name="Arriola M.B."/>
            <person name="Velmurugan N."/>
            <person name="Zhang Y."/>
            <person name="Plunkett M.H."/>
            <person name="Hondzo H."/>
            <person name="Barney B.M."/>
        </authorList>
    </citation>
    <scope>NUCLEOTIDE SEQUENCE [LARGE SCALE GENOMIC DNA]</scope>
    <source>
        <strain evidence="1 2">SAG 241.80</strain>
    </source>
</reference>
<dbReference type="Gene3D" id="2.10.230.10">
    <property type="entry name" value="Heat shock protein DnaJ, cysteine-rich domain"/>
    <property type="match status" value="1"/>
</dbReference>
<keyword evidence="1" id="KW-0418">Kinase</keyword>
<evidence type="ECO:0000313" key="2">
    <source>
        <dbReference type="Proteomes" id="UP000239649"/>
    </source>
</evidence>
<dbReference type="GO" id="GO:0016301">
    <property type="term" value="F:kinase activity"/>
    <property type="evidence" value="ECO:0007669"/>
    <property type="project" value="UniProtKB-KW"/>
</dbReference>
<comment type="caution">
    <text evidence="1">The sequence shown here is derived from an EMBL/GenBank/DDBJ whole genome shotgun (WGS) entry which is preliminary data.</text>
</comment>